<dbReference type="AlphaFoldDB" id="A0A4Y2K588"/>
<name>A0A4Y2K588_ARAVE</name>
<dbReference type="InterPro" id="IPR012337">
    <property type="entry name" value="RNaseH-like_sf"/>
</dbReference>
<accession>A0A4Y2K588</accession>
<dbReference type="OrthoDB" id="6497161at2759"/>
<evidence type="ECO:0000313" key="1">
    <source>
        <dbReference type="EMBL" id="GBM97397.1"/>
    </source>
</evidence>
<evidence type="ECO:0000313" key="2">
    <source>
        <dbReference type="Proteomes" id="UP000499080"/>
    </source>
</evidence>
<protein>
    <submittedName>
        <fullName evidence="1">Uncharacterized protein</fullName>
    </submittedName>
</protein>
<keyword evidence="2" id="KW-1185">Reference proteome</keyword>
<dbReference type="InterPro" id="IPR036397">
    <property type="entry name" value="RNaseH_sf"/>
</dbReference>
<dbReference type="GO" id="GO:0003676">
    <property type="term" value="F:nucleic acid binding"/>
    <property type="evidence" value="ECO:0007669"/>
    <property type="project" value="InterPro"/>
</dbReference>
<dbReference type="EMBL" id="BGPR01004229">
    <property type="protein sequence ID" value="GBM97397.1"/>
    <property type="molecule type" value="Genomic_DNA"/>
</dbReference>
<sequence>MALGFVGWLQHSGETSVNDRKVKGSGLDRDLSIVPTGYCNCVCVLDSRSSIDTLKGHRTKSKFVNGIKEKFRLAEGLVGIAWLEAHVGIPGNDLADRFAKH</sequence>
<dbReference type="Proteomes" id="UP000499080">
    <property type="component" value="Unassembled WGS sequence"/>
</dbReference>
<proteinExistence type="predicted"/>
<dbReference type="Gene3D" id="3.30.420.10">
    <property type="entry name" value="Ribonuclease H-like superfamily/Ribonuclease H"/>
    <property type="match status" value="1"/>
</dbReference>
<comment type="caution">
    <text evidence="1">The sequence shown here is derived from an EMBL/GenBank/DDBJ whole genome shotgun (WGS) entry which is preliminary data.</text>
</comment>
<gene>
    <name evidence="1" type="ORF">AVEN_821_1</name>
</gene>
<organism evidence="1 2">
    <name type="scientific">Araneus ventricosus</name>
    <name type="common">Orbweaver spider</name>
    <name type="synonym">Epeira ventricosa</name>
    <dbReference type="NCBI Taxonomy" id="182803"/>
    <lineage>
        <taxon>Eukaryota</taxon>
        <taxon>Metazoa</taxon>
        <taxon>Ecdysozoa</taxon>
        <taxon>Arthropoda</taxon>
        <taxon>Chelicerata</taxon>
        <taxon>Arachnida</taxon>
        <taxon>Araneae</taxon>
        <taxon>Araneomorphae</taxon>
        <taxon>Entelegynae</taxon>
        <taxon>Araneoidea</taxon>
        <taxon>Araneidae</taxon>
        <taxon>Araneus</taxon>
    </lineage>
</organism>
<dbReference type="SUPFAM" id="SSF53098">
    <property type="entry name" value="Ribonuclease H-like"/>
    <property type="match status" value="1"/>
</dbReference>
<reference evidence="1 2" key="1">
    <citation type="journal article" date="2019" name="Sci. Rep.">
        <title>Orb-weaving spider Araneus ventricosus genome elucidates the spidroin gene catalogue.</title>
        <authorList>
            <person name="Kono N."/>
            <person name="Nakamura H."/>
            <person name="Ohtoshi R."/>
            <person name="Moran D.A.P."/>
            <person name="Shinohara A."/>
            <person name="Yoshida Y."/>
            <person name="Fujiwara M."/>
            <person name="Mori M."/>
            <person name="Tomita M."/>
            <person name="Arakawa K."/>
        </authorList>
    </citation>
    <scope>NUCLEOTIDE SEQUENCE [LARGE SCALE GENOMIC DNA]</scope>
</reference>